<keyword evidence="3" id="KW-0378">Hydrolase</keyword>
<feature type="domain" description="DEAD-box RNA helicase Q" evidence="7">
    <location>
        <begin position="105"/>
        <end position="133"/>
    </location>
</feature>
<feature type="short sequence motif" description="Q motif" evidence="6">
    <location>
        <begin position="105"/>
        <end position="133"/>
    </location>
</feature>
<evidence type="ECO:0000259" key="7">
    <source>
        <dbReference type="PROSITE" id="PS51195"/>
    </source>
</evidence>
<evidence type="ECO:0000256" key="2">
    <source>
        <dbReference type="ARBA" id="ARBA00022741"/>
    </source>
</evidence>
<keyword evidence="9" id="KW-1185">Reference proteome</keyword>
<reference evidence="8" key="1">
    <citation type="submission" date="2025-08" db="UniProtKB">
        <authorList>
            <consortium name="Ensembl"/>
        </authorList>
    </citation>
    <scope>IDENTIFICATION</scope>
</reference>
<proteinExistence type="predicted"/>
<dbReference type="GO" id="GO:0003724">
    <property type="term" value="F:RNA helicase activity"/>
    <property type="evidence" value="ECO:0007669"/>
    <property type="project" value="UniProtKB-EC"/>
</dbReference>
<evidence type="ECO:0000256" key="3">
    <source>
        <dbReference type="ARBA" id="ARBA00022801"/>
    </source>
</evidence>
<dbReference type="GO" id="GO:0005524">
    <property type="term" value="F:ATP binding"/>
    <property type="evidence" value="ECO:0007669"/>
    <property type="project" value="UniProtKB-KW"/>
</dbReference>
<dbReference type="Gene3D" id="6.10.250.2170">
    <property type="match status" value="1"/>
</dbReference>
<dbReference type="EC" id="3.6.4.13" evidence="1"/>
<dbReference type="GO" id="GO:0016787">
    <property type="term" value="F:hydrolase activity"/>
    <property type="evidence" value="ECO:0007669"/>
    <property type="project" value="UniProtKB-KW"/>
</dbReference>
<dbReference type="Gene3D" id="3.40.50.300">
    <property type="entry name" value="P-loop containing nucleotide triphosphate hydrolases"/>
    <property type="match status" value="1"/>
</dbReference>
<dbReference type="InterPro" id="IPR014014">
    <property type="entry name" value="RNA_helicase_DEAD_Q_motif"/>
</dbReference>
<dbReference type="AlphaFoldDB" id="A0A8B9V274"/>
<evidence type="ECO:0000256" key="1">
    <source>
        <dbReference type="ARBA" id="ARBA00012552"/>
    </source>
</evidence>
<name>A0A8B9V274_9AVES</name>
<evidence type="ECO:0000256" key="5">
    <source>
        <dbReference type="ARBA" id="ARBA00022840"/>
    </source>
</evidence>
<keyword evidence="4" id="KW-0347">Helicase</keyword>
<protein>
    <recommendedName>
        <fullName evidence="1">RNA helicase</fullName>
        <ecNumber evidence="1">3.6.4.13</ecNumber>
    </recommendedName>
</protein>
<reference evidence="8" key="2">
    <citation type="submission" date="2025-09" db="UniProtKB">
        <authorList>
            <consortium name="Ensembl"/>
        </authorList>
    </citation>
    <scope>IDENTIFICATION</scope>
</reference>
<dbReference type="InterPro" id="IPR027417">
    <property type="entry name" value="P-loop_NTPase"/>
</dbReference>
<organism evidence="8 9">
    <name type="scientific">Anas zonorhyncha</name>
    <name type="common">Eastern spot-billed duck</name>
    <dbReference type="NCBI Taxonomy" id="75864"/>
    <lineage>
        <taxon>Eukaryota</taxon>
        <taxon>Metazoa</taxon>
        <taxon>Chordata</taxon>
        <taxon>Craniata</taxon>
        <taxon>Vertebrata</taxon>
        <taxon>Euteleostomi</taxon>
        <taxon>Archelosauria</taxon>
        <taxon>Archosauria</taxon>
        <taxon>Dinosauria</taxon>
        <taxon>Saurischia</taxon>
        <taxon>Theropoda</taxon>
        <taxon>Coelurosauria</taxon>
        <taxon>Aves</taxon>
        <taxon>Neognathae</taxon>
        <taxon>Galloanserae</taxon>
        <taxon>Anseriformes</taxon>
        <taxon>Anatidae</taxon>
        <taxon>Anatinae</taxon>
        <taxon>Anas</taxon>
    </lineage>
</organism>
<dbReference type="Ensembl" id="ENSAZOT00000019207.1">
    <property type="protein sequence ID" value="ENSAZOP00000017870.1"/>
    <property type="gene ID" value="ENSAZOG00000011643.1"/>
</dbReference>
<sequence length="217" mass="24423">IPWGVPRQTFHWGNWGSVTVLLPTREFGYFWGWVQRILSDRPCRVSAGAGAETGPDRFPTSFFFLTEDRATQSLLNKLIRSNLVDTTNQVEVLQRDPTSPLYSVKSFEELRLKPQLLQGVYAMGFNRPSKIQENALPMMLAEPYVHVPAVPCQQRKELKGLMCRGMGGWGRAPQPQYFWCDSCLGFFLCQELLPVNPGRNKAAREHGSSSLGWGGGC</sequence>
<evidence type="ECO:0000313" key="8">
    <source>
        <dbReference type="Ensembl" id="ENSAZOP00000017870.1"/>
    </source>
</evidence>
<keyword evidence="5" id="KW-0067">ATP-binding</keyword>
<accession>A0A8B9V274</accession>
<dbReference type="Proteomes" id="UP000694549">
    <property type="component" value="Unplaced"/>
</dbReference>
<dbReference type="PROSITE" id="PS51195">
    <property type="entry name" value="Q_MOTIF"/>
    <property type="match status" value="1"/>
</dbReference>
<evidence type="ECO:0000313" key="9">
    <source>
        <dbReference type="Proteomes" id="UP000694549"/>
    </source>
</evidence>
<dbReference type="SUPFAM" id="SSF52540">
    <property type="entry name" value="P-loop containing nucleoside triphosphate hydrolases"/>
    <property type="match status" value="1"/>
</dbReference>
<evidence type="ECO:0000256" key="6">
    <source>
        <dbReference type="PROSITE-ProRule" id="PRU00552"/>
    </source>
</evidence>
<evidence type="ECO:0000256" key="4">
    <source>
        <dbReference type="ARBA" id="ARBA00022806"/>
    </source>
</evidence>
<keyword evidence="2" id="KW-0547">Nucleotide-binding</keyword>